<accession>X1AB76</accession>
<dbReference type="AlphaFoldDB" id="X1AB76"/>
<name>X1AB76_9ZZZZ</name>
<evidence type="ECO:0000313" key="1">
    <source>
        <dbReference type="EMBL" id="GAG79700.1"/>
    </source>
</evidence>
<gene>
    <name evidence="1" type="ORF">S01H4_31352</name>
</gene>
<organism evidence="1">
    <name type="scientific">marine sediment metagenome</name>
    <dbReference type="NCBI Taxonomy" id="412755"/>
    <lineage>
        <taxon>unclassified sequences</taxon>
        <taxon>metagenomes</taxon>
        <taxon>ecological metagenomes</taxon>
    </lineage>
</organism>
<protein>
    <recommendedName>
        <fullName evidence="2">Transposase zinc-binding domain-containing protein</fullName>
    </recommendedName>
</protein>
<reference evidence="1" key="1">
    <citation type="journal article" date="2014" name="Front. Microbiol.">
        <title>High frequency of phylogenetically diverse reductive dehalogenase-homologous genes in deep subseafloor sedimentary metagenomes.</title>
        <authorList>
            <person name="Kawai M."/>
            <person name="Futagami T."/>
            <person name="Toyoda A."/>
            <person name="Takaki Y."/>
            <person name="Nishi S."/>
            <person name="Hori S."/>
            <person name="Arai W."/>
            <person name="Tsubouchi T."/>
            <person name="Morono Y."/>
            <person name="Uchiyama I."/>
            <person name="Ito T."/>
            <person name="Fujiyama A."/>
            <person name="Inagaki F."/>
            <person name="Takami H."/>
        </authorList>
    </citation>
    <scope>NUCLEOTIDE SEQUENCE</scope>
    <source>
        <strain evidence="1">Expedition CK06-06</strain>
    </source>
</reference>
<dbReference type="EMBL" id="BART01016279">
    <property type="protein sequence ID" value="GAG79700.1"/>
    <property type="molecule type" value="Genomic_DNA"/>
</dbReference>
<comment type="caution">
    <text evidence="1">The sequence shown here is derived from an EMBL/GenBank/DDBJ whole genome shotgun (WGS) entry which is preliminary data.</text>
</comment>
<sequence>MVRYYGSYANAHRGKMRKTGHDPLHPPIIEDEASFIPSRGWAEMIKKVYEIDPLICPKCGGTMPACA</sequence>
<proteinExistence type="predicted"/>
<evidence type="ECO:0008006" key="2">
    <source>
        <dbReference type="Google" id="ProtNLM"/>
    </source>
</evidence>